<organism evidence="2 3">
    <name type="scientific">Sphaeroforma arctica JP610</name>
    <dbReference type="NCBI Taxonomy" id="667725"/>
    <lineage>
        <taxon>Eukaryota</taxon>
        <taxon>Ichthyosporea</taxon>
        <taxon>Ichthyophonida</taxon>
        <taxon>Sphaeroforma</taxon>
    </lineage>
</organism>
<feature type="compositionally biased region" description="Basic and acidic residues" evidence="1">
    <location>
        <begin position="17"/>
        <end position="27"/>
    </location>
</feature>
<evidence type="ECO:0000313" key="3">
    <source>
        <dbReference type="Proteomes" id="UP000054560"/>
    </source>
</evidence>
<dbReference type="AlphaFoldDB" id="A0A0L0FK80"/>
<feature type="compositionally biased region" description="Acidic residues" evidence="1">
    <location>
        <begin position="7"/>
        <end position="16"/>
    </location>
</feature>
<evidence type="ECO:0000256" key="1">
    <source>
        <dbReference type="SAM" id="MobiDB-lite"/>
    </source>
</evidence>
<gene>
    <name evidence="2" type="ORF">SARC_10638</name>
</gene>
<proteinExistence type="predicted"/>
<feature type="compositionally biased region" description="Acidic residues" evidence="1">
    <location>
        <begin position="43"/>
        <end position="58"/>
    </location>
</feature>
<reference evidence="2 3" key="1">
    <citation type="submission" date="2011-02" db="EMBL/GenBank/DDBJ databases">
        <title>The Genome Sequence of Sphaeroforma arctica JP610.</title>
        <authorList>
            <consortium name="The Broad Institute Genome Sequencing Platform"/>
            <person name="Russ C."/>
            <person name="Cuomo C."/>
            <person name="Young S.K."/>
            <person name="Zeng Q."/>
            <person name="Gargeya S."/>
            <person name="Alvarado L."/>
            <person name="Berlin A."/>
            <person name="Chapman S.B."/>
            <person name="Chen Z."/>
            <person name="Freedman E."/>
            <person name="Gellesch M."/>
            <person name="Goldberg J."/>
            <person name="Griggs A."/>
            <person name="Gujja S."/>
            <person name="Heilman E."/>
            <person name="Heiman D."/>
            <person name="Howarth C."/>
            <person name="Mehta T."/>
            <person name="Neiman D."/>
            <person name="Pearson M."/>
            <person name="Roberts A."/>
            <person name="Saif S."/>
            <person name="Shea T."/>
            <person name="Shenoy N."/>
            <person name="Sisk P."/>
            <person name="Stolte C."/>
            <person name="Sykes S."/>
            <person name="White J."/>
            <person name="Yandava C."/>
            <person name="Burger G."/>
            <person name="Gray M.W."/>
            <person name="Holland P.W.H."/>
            <person name="King N."/>
            <person name="Lang F.B.F."/>
            <person name="Roger A.J."/>
            <person name="Ruiz-Trillo I."/>
            <person name="Haas B."/>
            <person name="Nusbaum C."/>
            <person name="Birren B."/>
        </authorList>
    </citation>
    <scope>NUCLEOTIDE SEQUENCE [LARGE SCALE GENOMIC DNA]</scope>
    <source>
        <strain evidence="2 3">JP610</strain>
    </source>
</reference>
<accession>A0A0L0FK80</accession>
<dbReference type="Proteomes" id="UP000054560">
    <property type="component" value="Unassembled WGS sequence"/>
</dbReference>
<name>A0A0L0FK80_9EUKA</name>
<sequence>MSQDDSGVSEESEGEAADNKNGDELKGKATMSVETPSTADIDANAEDDADFPMDDDMGVEAAKDDKKPVKLDQK</sequence>
<dbReference type="GeneID" id="25911142"/>
<feature type="compositionally biased region" description="Basic and acidic residues" evidence="1">
    <location>
        <begin position="61"/>
        <end position="74"/>
    </location>
</feature>
<evidence type="ECO:0000313" key="2">
    <source>
        <dbReference type="EMBL" id="KNC76886.1"/>
    </source>
</evidence>
<dbReference type="EMBL" id="KQ242928">
    <property type="protein sequence ID" value="KNC76886.1"/>
    <property type="molecule type" value="Genomic_DNA"/>
</dbReference>
<dbReference type="RefSeq" id="XP_014150788.1">
    <property type="nucleotide sequence ID" value="XM_014295313.1"/>
</dbReference>
<keyword evidence="3" id="KW-1185">Reference proteome</keyword>
<feature type="region of interest" description="Disordered" evidence="1">
    <location>
        <begin position="1"/>
        <end position="74"/>
    </location>
</feature>
<protein>
    <submittedName>
        <fullName evidence="2">Uncharacterized protein</fullName>
    </submittedName>
</protein>